<dbReference type="EMBL" id="RDQH01000274">
    <property type="protein sequence ID" value="RXI09630.1"/>
    <property type="molecule type" value="Genomic_DNA"/>
</dbReference>
<protein>
    <submittedName>
        <fullName evidence="1">Uncharacterized protein</fullName>
    </submittedName>
</protein>
<dbReference type="Proteomes" id="UP000290289">
    <property type="component" value="Unassembled WGS sequence"/>
</dbReference>
<evidence type="ECO:0000313" key="2">
    <source>
        <dbReference type="Proteomes" id="UP000290289"/>
    </source>
</evidence>
<gene>
    <name evidence="1" type="ORF">DVH24_021324</name>
</gene>
<evidence type="ECO:0000313" key="1">
    <source>
        <dbReference type="EMBL" id="RXI09630.1"/>
    </source>
</evidence>
<keyword evidence="2" id="KW-1185">Reference proteome</keyword>
<organism evidence="1 2">
    <name type="scientific">Malus domestica</name>
    <name type="common">Apple</name>
    <name type="synonym">Pyrus malus</name>
    <dbReference type="NCBI Taxonomy" id="3750"/>
    <lineage>
        <taxon>Eukaryota</taxon>
        <taxon>Viridiplantae</taxon>
        <taxon>Streptophyta</taxon>
        <taxon>Embryophyta</taxon>
        <taxon>Tracheophyta</taxon>
        <taxon>Spermatophyta</taxon>
        <taxon>Magnoliopsida</taxon>
        <taxon>eudicotyledons</taxon>
        <taxon>Gunneridae</taxon>
        <taxon>Pentapetalae</taxon>
        <taxon>rosids</taxon>
        <taxon>fabids</taxon>
        <taxon>Rosales</taxon>
        <taxon>Rosaceae</taxon>
        <taxon>Amygdaloideae</taxon>
        <taxon>Maleae</taxon>
        <taxon>Malus</taxon>
    </lineage>
</organism>
<accession>A0A498KNC0</accession>
<proteinExistence type="predicted"/>
<reference evidence="1 2" key="1">
    <citation type="submission" date="2018-10" db="EMBL/GenBank/DDBJ databases">
        <title>A high-quality apple genome assembly.</title>
        <authorList>
            <person name="Hu J."/>
        </authorList>
    </citation>
    <scope>NUCLEOTIDE SEQUENCE [LARGE SCALE GENOMIC DNA]</scope>
    <source>
        <strain evidence="2">cv. HFTH1</strain>
        <tissue evidence="1">Young leaf</tissue>
    </source>
</reference>
<dbReference type="AlphaFoldDB" id="A0A498KNC0"/>
<comment type="caution">
    <text evidence="1">The sequence shown here is derived from an EMBL/GenBank/DDBJ whole genome shotgun (WGS) entry which is preliminary data.</text>
</comment>
<sequence>MILSRVGNSSVAIRPQLTHLVPSNFHKLCDFKGQSAIIGYTNKPFKFGAFNPEGLQKHKQQLPLLLNRQCHN</sequence>
<name>A0A498KNC0_MALDO</name>